<dbReference type="PANTHER" id="PTHR43841:SF3">
    <property type="entry name" value="(3R)-HYDROXYACYL-ACP DEHYDRATASE SUBUNIT HADB"/>
    <property type="match status" value="1"/>
</dbReference>
<evidence type="ECO:0000259" key="2">
    <source>
        <dbReference type="Pfam" id="PF01575"/>
    </source>
</evidence>
<dbReference type="Proteomes" id="UP001501444">
    <property type="component" value="Unassembled WGS sequence"/>
</dbReference>
<evidence type="ECO:0000313" key="4">
    <source>
        <dbReference type="Proteomes" id="UP001501444"/>
    </source>
</evidence>
<dbReference type="EMBL" id="BAAARV010000137">
    <property type="protein sequence ID" value="GAA2394025.1"/>
    <property type="molecule type" value="Genomic_DNA"/>
</dbReference>
<dbReference type="SUPFAM" id="SSF54637">
    <property type="entry name" value="Thioesterase/thiol ester dehydrase-isomerase"/>
    <property type="match status" value="1"/>
</dbReference>
<comment type="similarity">
    <text evidence="1">Belongs to the enoyl-CoA hydratase/isomerase family.</text>
</comment>
<dbReference type="PANTHER" id="PTHR43841">
    <property type="entry name" value="3-HYDROXYACYL-THIOESTER DEHYDRATASE HTDX-RELATED"/>
    <property type="match status" value="1"/>
</dbReference>
<dbReference type="Gene3D" id="3.10.129.10">
    <property type="entry name" value="Hotdog Thioesterase"/>
    <property type="match status" value="1"/>
</dbReference>
<evidence type="ECO:0000256" key="1">
    <source>
        <dbReference type="ARBA" id="ARBA00005254"/>
    </source>
</evidence>
<comment type="caution">
    <text evidence="3">The sequence shown here is derived from an EMBL/GenBank/DDBJ whole genome shotgun (WGS) entry which is preliminary data.</text>
</comment>
<accession>A0ABN3I3M5</accession>
<dbReference type="InterPro" id="IPR029069">
    <property type="entry name" value="HotDog_dom_sf"/>
</dbReference>
<reference evidence="3 4" key="1">
    <citation type="journal article" date="2019" name="Int. J. Syst. Evol. Microbiol.">
        <title>The Global Catalogue of Microorganisms (GCM) 10K type strain sequencing project: providing services to taxonomists for standard genome sequencing and annotation.</title>
        <authorList>
            <consortium name="The Broad Institute Genomics Platform"/>
            <consortium name="The Broad Institute Genome Sequencing Center for Infectious Disease"/>
            <person name="Wu L."/>
            <person name="Ma J."/>
        </authorList>
    </citation>
    <scope>NUCLEOTIDE SEQUENCE [LARGE SCALE GENOMIC DNA]</scope>
    <source>
        <strain evidence="3 4">JCM 3272</strain>
    </source>
</reference>
<dbReference type="InterPro" id="IPR002539">
    <property type="entry name" value="MaoC-like_dom"/>
</dbReference>
<evidence type="ECO:0000313" key="3">
    <source>
        <dbReference type="EMBL" id="GAA2394025.1"/>
    </source>
</evidence>
<protein>
    <submittedName>
        <fullName evidence="3">Dihydroxy-acid dehydratase</fullName>
    </submittedName>
</protein>
<keyword evidence="4" id="KW-1185">Reference proteome</keyword>
<name>A0ABN3I3M5_9ACTN</name>
<gene>
    <name evidence="3" type="ORF">GCM10010170_107580</name>
</gene>
<proteinExistence type="inferred from homology"/>
<dbReference type="Pfam" id="PF01575">
    <property type="entry name" value="MaoC_dehydratas"/>
    <property type="match status" value="1"/>
</dbReference>
<organism evidence="3 4">
    <name type="scientific">Dactylosporangium salmoneum</name>
    <dbReference type="NCBI Taxonomy" id="53361"/>
    <lineage>
        <taxon>Bacteria</taxon>
        <taxon>Bacillati</taxon>
        <taxon>Actinomycetota</taxon>
        <taxon>Actinomycetes</taxon>
        <taxon>Micromonosporales</taxon>
        <taxon>Micromonosporaceae</taxon>
        <taxon>Dactylosporangium</taxon>
    </lineage>
</organism>
<sequence>MSGPERSGGDGMSALVIGPLTRTDLVRYQGASGDFNPIHHDETFARASGLDAPLSLGMLQAGFLATWATDRFGAAGVRAFRVRFAARVFPGDTVTCDGTVTARRAGEFDVEMTCTKQDGTVAVYGWATFATDGDQ</sequence>
<feature type="domain" description="MaoC-like" evidence="2">
    <location>
        <begin position="19"/>
        <end position="116"/>
    </location>
</feature>